<dbReference type="Proteomes" id="UP000323439">
    <property type="component" value="Unassembled WGS sequence"/>
</dbReference>
<dbReference type="RefSeq" id="WP_149732798.1">
    <property type="nucleotide sequence ID" value="NZ_FMXB01000028.1"/>
</dbReference>
<dbReference type="OrthoDB" id="18481at2157"/>
<organism evidence="2 3">
    <name type="scientific">Methanobrevibacter millerae</name>
    <dbReference type="NCBI Taxonomy" id="230361"/>
    <lineage>
        <taxon>Archaea</taxon>
        <taxon>Methanobacteriati</taxon>
        <taxon>Methanobacteriota</taxon>
        <taxon>Methanomada group</taxon>
        <taxon>Methanobacteria</taxon>
        <taxon>Methanobacteriales</taxon>
        <taxon>Methanobacteriaceae</taxon>
        <taxon>Methanobrevibacter</taxon>
    </lineage>
</organism>
<feature type="domain" description="Bacterial Ig-like" evidence="1">
    <location>
        <begin position="198"/>
        <end position="265"/>
    </location>
</feature>
<feature type="non-terminal residue" evidence="2">
    <location>
        <position position="1"/>
    </location>
</feature>
<feature type="domain" description="Bacterial Ig-like" evidence="1">
    <location>
        <begin position="362"/>
        <end position="438"/>
    </location>
</feature>
<keyword evidence="3" id="KW-1185">Reference proteome</keyword>
<accession>A0A1G5XJM7</accession>
<reference evidence="2 3" key="1">
    <citation type="submission" date="2016-10" db="EMBL/GenBank/DDBJ databases">
        <authorList>
            <person name="Varghese N."/>
            <person name="Submissions S."/>
        </authorList>
    </citation>
    <scope>NUCLEOTIDE SEQUENCE [LARGE SCALE GENOMIC DNA]</scope>
    <source>
        <strain evidence="2 3">DSM 16643</strain>
    </source>
</reference>
<name>A0A1G5XJM7_9EURY</name>
<dbReference type="Gene3D" id="2.60.40.10">
    <property type="entry name" value="Immunoglobulins"/>
    <property type="match status" value="6"/>
</dbReference>
<evidence type="ECO:0000259" key="1">
    <source>
        <dbReference type="Pfam" id="PF16640"/>
    </source>
</evidence>
<evidence type="ECO:0000313" key="3">
    <source>
        <dbReference type="Proteomes" id="UP000323439"/>
    </source>
</evidence>
<evidence type="ECO:0000313" key="2">
    <source>
        <dbReference type="EMBL" id="SDA70661.1"/>
    </source>
</evidence>
<dbReference type="SUPFAM" id="SSF49373">
    <property type="entry name" value="Invasin/intimin cell-adhesion fragments"/>
    <property type="match status" value="1"/>
</dbReference>
<dbReference type="EMBL" id="FMXB01000028">
    <property type="protein sequence ID" value="SDA70661.1"/>
    <property type="molecule type" value="Genomic_DNA"/>
</dbReference>
<dbReference type="AlphaFoldDB" id="A0A1G5XJM7"/>
<dbReference type="Pfam" id="PF16640">
    <property type="entry name" value="Big_3_5"/>
    <property type="match status" value="2"/>
</dbReference>
<dbReference type="InterPro" id="IPR032109">
    <property type="entry name" value="Big_3_5"/>
</dbReference>
<proteinExistence type="predicted"/>
<protein>
    <submittedName>
        <fullName evidence="2">Ig-like domain (Group 3)</fullName>
    </submittedName>
</protein>
<dbReference type="SUPFAM" id="SSF117074">
    <property type="entry name" value="Hypothetical protein PA1324"/>
    <property type="match status" value="1"/>
</dbReference>
<sequence length="866" mass="93477">KTISTEFTVSGKVSPDINVTVDPENATVTVELPENATGNVTVVIDGKVYNITNVTGGTTVINIGNLTPGNHTVEVIYSGDGNYTGATDVTDVNIPKIDDYVFDVNATGGLNSVTVDVVLPDDVNGVVLVDINGTGYYVNVTGGKGSVTIDNLPEGSYVAVVTYPGDERYDNKTISTEFTVDGKVTPDINITVNPEDSTVTVELPENATGNVTVVIDGKVYNITNVTGGINVINIGNLTPGNHTVEVIYSGDDNYNPASDAADVTVPKLKNFINVDATVVNNTATIDIELPEQVNGVVLIDVNGTGYYVNATNGKATLELTDLANGDYSVVARYSDDVWEYAENSTSFTVDYDAITTPISIVSQDITIGEDLNVTVIVPGDAKGNVTINIDGKTLTTKVSNGIAEFIIPGLSAGDYSVIARYDGDDKYGENSTTAFVKVMKIINYPTYITNEVKNLTVHLPEDAKGNITLIVDGETFTGDIVNGTVTVYDPNLTPGYHNATVICSGDDKYAYKVTEMLIYIENIAIIYAPNVTKYYSGPERLYIYLHDLEDTPIADASLTVTINGVKYSRTTDKNGMASLALNLNSENYTVLIEFNGNEEFDPTSALSGVSVLPTIYANDVVKVFRNGTQYYALFLDGQGNPLVNTEVSFNIHGVFYTRTTNDKGVARLNLNLEKGTYILTAINPVTGEMRTNTVEVISQIVENHDLTKYYRNGSQYTVRILADDGNPAGEGELVTFNIHGVIYSRYTNAEGYATLNINLNPGTYIITTYYKECREGNHIVVLPIIFGNNTFETANEDFVFTAHLLDGQGNPFPGQTIEFNIDNEKFMTGVTDSNGDARVTLNLQSGNHLIKSTYQTASVVNTIVAQ</sequence>
<dbReference type="InterPro" id="IPR008964">
    <property type="entry name" value="Invasin/intimin_cell_adhesion"/>
</dbReference>
<gene>
    <name evidence="2" type="ORF">SAMN02910315_02320</name>
</gene>
<dbReference type="InterPro" id="IPR013783">
    <property type="entry name" value="Ig-like_fold"/>
</dbReference>